<reference evidence="1 2" key="3">
    <citation type="submission" date="2023-06" db="EMBL/GenBank/DDBJ databases">
        <authorList>
            <person name="Zeman M."/>
            <person name="Kubasova T."/>
            <person name="Jahodarova E."/>
            <person name="Nykrynova M."/>
            <person name="Rychlik I."/>
        </authorList>
    </citation>
    <scope>NUCLEOTIDE SEQUENCE [LARGE SCALE GENOMIC DNA]</scope>
    <source>
        <strain evidence="1 2">ET39</strain>
    </source>
</reference>
<evidence type="ECO:0000313" key="2">
    <source>
        <dbReference type="Proteomes" id="UP001529340"/>
    </source>
</evidence>
<reference evidence="1 2" key="1">
    <citation type="submission" date="2023-06" db="EMBL/GenBank/DDBJ databases">
        <title>Identification and characterization of horizontal gene transfer across gut microbiota members of farm animals based on homology search.</title>
        <authorList>
            <person name="Schwarzerova J."/>
            <person name="Nykrynova M."/>
            <person name="Jureckova K."/>
            <person name="Cejkova D."/>
            <person name="Rychlik I."/>
        </authorList>
    </citation>
    <scope>NUCLEOTIDE SEQUENCE [LARGE SCALE GENOMIC DNA]</scope>
    <source>
        <strain evidence="1 2">ET39</strain>
    </source>
</reference>
<sequence length="161" mass="18383">MTFRTMRRHRQQLSEPESIELLKNGTSAVLGVNGDDGYPYTVPINYVWHEGKIYLHCAKSGYKLDALRRSDKVSMTVIAQEQIVPQKLTTYYRSVILFGRARILTDAQEIIEAAQLLGRKYSTDAPAVDQEIRKDIDRLCCIEITIEHLSGKTAIEWVDPK</sequence>
<keyword evidence="2" id="KW-1185">Reference proteome</keyword>
<dbReference type="InterPro" id="IPR012349">
    <property type="entry name" value="Split_barrel_FMN-bd"/>
</dbReference>
<dbReference type="Proteomes" id="UP001529340">
    <property type="component" value="Unassembled WGS sequence"/>
</dbReference>
<gene>
    <name evidence="1" type="ORF">QUV96_03615</name>
</gene>
<reference evidence="2" key="2">
    <citation type="submission" date="2023-06" db="EMBL/GenBank/DDBJ databases">
        <title>Identification and characterization of horizontal gene transfer across gut microbiota members of farm animals based on homology search.</title>
        <authorList>
            <person name="Zeman M."/>
            <person name="Kubasova T."/>
            <person name="Jahodarova E."/>
            <person name="Nykrynova M."/>
            <person name="Rychlik I."/>
        </authorList>
    </citation>
    <scope>NUCLEOTIDE SEQUENCE [LARGE SCALE GENOMIC DNA]</scope>
    <source>
        <strain evidence="2">ET39</strain>
    </source>
</reference>
<dbReference type="PANTHER" id="PTHR34071:SF2">
    <property type="entry name" value="FLAVIN-NUCLEOTIDE-BINDING PROTEIN"/>
    <property type="match status" value="1"/>
</dbReference>
<protein>
    <submittedName>
        <fullName evidence="1">Pyridoxamine 5'-phosphate oxidase family protein</fullName>
    </submittedName>
</protein>
<evidence type="ECO:0000313" key="1">
    <source>
        <dbReference type="EMBL" id="MDM8156723.1"/>
    </source>
</evidence>
<proteinExistence type="predicted"/>
<dbReference type="Gene3D" id="2.30.110.10">
    <property type="entry name" value="Electron Transport, Fmn-binding Protein, Chain A"/>
    <property type="match status" value="1"/>
</dbReference>
<comment type="caution">
    <text evidence="1">The sequence shown here is derived from an EMBL/GenBank/DDBJ whole genome shotgun (WGS) entry which is preliminary data.</text>
</comment>
<dbReference type="PANTHER" id="PTHR34071">
    <property type="entry name" value="5-NITROIMIDAZOLE ANTIBIOTICS RESISTANCE PROTEIN, NIMA-FAMILY-RELATED PROTEIN-RELATED"/>
    <property type="match status" value="1"/>
</dbReference>
<dbReference type="EMBL" id="JAUDCG010000011">
    <property type="protein sequence ID" value="MDM8156723.1"/>
    <property type="molecule type" value="Genomic_DNA"/>
</dbReference>
<accession>A0ABT7UAR0</accession>
<dbReference type="Pfam" id="PF12900">
    <property type="entry name" value="Pyridox_ox_2"/>
    <property type="match status" value="1"/>
</dbReference>
<dbReference type="RefSeq" id="WP_289607191.1">
    <property type="nucleotide sequence ID" value="NZ_JAUDCG010000011.1"/>
</dbReference>
<organism evidence="1 2">
    <name type="scientific">Amedibacillus dolichus</name>
    <dbReference type="NCBI Taxonomy" id="31971"/>
    <lineage>
        <taxon>Bacteria</taxon>
        <taxon>Bacillati</taxon>
        <taxon>Bacillota</taxon>
        <taxon>Erysipelotrichia</taxon>
        <taxon>Erysipelotrichales</taxon>
        <taxon>Erysipelotrichaceae</taxon>
        <taxon>Amedibacillus</taxon>
    </lineage>
</organism>
<dbReference type="SUPFAM" id="SSF50475">
    <property type="entry name" value="FMN-binding split barrel"/>
    <property type="match status" value="1"/>
</dbReference>
<name>A0ABT7UAR0_9FIRM</name>
<dbReference type="InterPro" id="IPR024747">
    <property type="entry name" value="Pyridox_Oxase-rel"/>
</dbReference>